<protein>
    <recommendedName>
        <fullName evidence="4">Retrotransposon gag domain-containing protein</fullName>
    </recommendedName>
</protein>
<keyword evidence="3" id="KW-1185">Reference proteome</keyword>
<evidence type="ECO:0008006" key="4">
    <source>
        <dbReference type="Google" id="ProtNLM"/>
    </source>
</evidence>
<feature type="region of interest" description="Disordered" evidence="1">
    <location>
        <begin position="201"/>
        <end position="220"/>
    </location>
</feature>
<sequence length="220" mass="25253">MEGRIEGLEKTMDKVQEEIDPIKDTDAISNNRRGDEFREVQPQYSDETRPTRLELPLFSSDNPYGWLNREESYFHFNGIDDKDKLEVVAVCLEAILQRFTPSQLENLYEVLIGLQQTGSMAQYKEEFELLSAPLKDADDAVLMGIFINGPRGEIKAELHLSKLGNLTQIMDQSQRIKEKNWALSQAHLPRLMPMPLPRGSTYFPMTENRRTRSATSPMCV</sequence>
<comment type="caution">
    <text evidence="2">The sequence shown here is derived from an EMBL/GenBank/DDBJ whole genome shotgun (WGS) entry which is preliminary data.</text>
</comment>
<organism evidence="2 3">
    <name type="scientific">Solanum tuberosum</name>
    <name type="common">Potato</name>
    <dbReference type="NCBI Taxonomy" id="4113"/>
    <lineage>
        <taxon>Eukaryota</taxon>
        <taxon>Viridiplantae</taxon>
        <taxon>Streptophyta</taxon>
        <taxon>Embryophyta</taxon>
        <taxon>Tracheophyta</taxon>
        <taxon>Spermatophyta</taxon>
        <taxon>Magnoliopsida</taxon>
        <taxon>eudicotyledons</taxon>
        <taxon>Gunneridae</taxon>
        <taxon>Pentapetalae</taxon>
        <taxon>asterids</taxon>
        <taxon>lamiids</taxon>
        <taxon>Solanales</taxon>
        <taxon>Solanaceae</taxon>
        <taxon>Solanoideae</taxon>
        <taxon>Solaneae</taxon>
        <taxon>Solanum</taxon>
    </lineage>
</organism>
<proteinExistence type="predicted"/>
<reference evidence="2 3" key="1">
    <citation type="journal article" date="2021" name="bioRxiv">
        <title>Chromosome-scale and haplotype-resolved genome assembly of a tetraploid potato cultivar.</title>
        <authorList>
            <person name="Sun H."/>
            <person name="Jiao W.-B."/>
            <person name="Krause K."/>
            <person name="Campoy J.A."/>
            <person name="Goel M."/>
            <person name="Folz-Donahue K."/>
            <person name="Kukat C."/>
            <person name="Huettel B."/>
            <person name="Schneeberger K."/>
        </authorList>
    </citation>
    <scope>NUCLEOTIDE SEQUENCE [LARGE SCALE GENOMIC DNA]</scope>
    <source>
        <strain evidence="2">SolTubOtavaFocal</strain>
        <tissue evidence="2">Leaves</tissue>
    </source>
</reference>
<name>A0ABQ7V1F7_SOLTU</name>
<evidence type="ECO:0000313" key="3">
    <source>
        <dbReference type="Proteomes" id="UP000826656"/>
    </source>
</evidence>
<evidence type="ECO:0000256" key="1">
    <source>
        <dbReference type="SAM" id="MobiDB-lite"/>
    </source>
</evidence>
<accession>A0ABQ7V1F7</accession>
<dbReference type="Proteomes" id="UP000826656">
    <property type="component" value="Unassembled WGS sequence"/>
</dbReference>
<evidence type="ECO:0000313" key="2">
    <source>
        <dbReference type="EMBL" id="KAH0757558.1"/>
    </source>
</evidence>
<dbReference type="EMBL" id="JAIVGD010000015">
    <property type="protein sequence ID" value="KAH0757558.1"/>
    <property type="molecule type" value="Genomic_DNA"/>
</dbReference>
<gene>
    <name evidence="2" type="ORF">KY290_021051</name>
</gene>